<feature type="compositionally biased region" description="Basic and acidic residues" evidence="1">
    <location>
        <begin position="155"/>
        <end position="182"/>
    </location>
</feature>
<dbReference type="Pfam" id="PF01882">
    <property type="entry name" value="DUF58"/>
    <property type="match status" value="1"/>
</dbReference>
<evidence type="ECO:0000259" key="3">
    <source>
        <dbReference type="Pfam" id="PF01882"/>
    </source>
</evidence>
<keyword evidence="5" id="KW-1185">Reference proteome</keyword>
<evidence type="ECO:0000313" key="4">
    <source>
        <dbReference type="EMBL" id="MFC6769674.1"/>
    </source>
</evidence>
<dbReference type="Proteomes" id="UP001596383">
    <property type="component" value="Unassembled WGS sequence"/>
</dbReference>
<dbReference type="Pfam" id="PF23933">
    <property type="entry name" value="DUF7269"/>
    <property type="match status" value="1"/>
</dbReference>
<gene>
    <name evidence="4" type="ORF">ACFQE6_32935</name>
</gene>
<feature type="non-terminal residue" evidence="4">
    <location>
        <position position="423"/>
    </location>
</feature>
<dbReference type="InterPro" id="IPR001434">
    <property type="entry name" value="OmcB-like_DUF11"/>
</dbReference>
<feature type="compositionally biased region" description="Basic and acidic residues" evidence="1">
    <location>
        <begin position="67"/>
        <end position="83"/>
    </location>
</feature>
<dbReference type="Pfam" id="PF01345">
    <property type="entry name" value="DUF11"/>
    <property type="match status" value="1"/>
</dbReference>
<feature type="domain" description="DUF11" evidence="2">
    <location>
        <begin position="239"/>
        <end position="313"/>
    </location>
</feature>
<sequence length="423" mass="45159">DDATRRLADGSWTDDDAAASVLAETVDPPQSFGERVRRSLGLTRELTTRDLRRTMRAIASVADVALENDRPTPPRPRIERSVEEGQPDESPDGGDVTQTSDGSEPQSDDGDEESQTEPQPDDGDETQDGSNDEELTSGVPSDDGGAAAEFPESAAADRTESAPNEREGSTAAKREQTDEREAIPPTRRSTGHWNGITVVALLGLVLGVLYQQPSIVVAAAVGIGFAAYAHLETDLEPELTLERVISDSQPEPGEDVGVTLTVRNDGDRRLTDLRLVDGVPASVAVTDGSPRLGTTLAAGETAAMQYTITARRGTLTFEQVTVVSRSVSGGTELTERISPQSATTITCEPTITPLSSTTNLPLRELGARRAGQLATNDPGPGLEFHSVREYQPGDPVGRIDWNRYARTNDLSTVSFDDERAAVV</sequence>
<evidence type="ECO:0000256" key="1">
    <source>
        <dbReference type="SAM" id="MobiDB-lite"/>
    </source>
</evidence>
<dbReference type="PANTHER" id="PTHR34351">
    <property type="entry name" value="SLR1927 PROTEIN-RELATED"/>
    <property type="match status" value="1"/>
</dbReference>
<comment type="caution">
    <text evidence="4">The sequence shown here is derived from an EMBL/GenBank/DDBJ whole genome shotgun (WGS) entry which is preliminary data.</text>
</comment>
<reference evidence="4 5" key="1">
    <citation type="journal article" date="2019" name="Int. J. Syst. Evol. Microbiol.">
        <title>The Global Catalogue of Microorganisms (GCM) 10K type strain sequencing project: providing services to taxonomists for standard genome sequencing and annotation.</title>
        <authorList>
            <consortium name="The Broad Institute Genomics Platform"/>
            <consortium name="The Broad Institute Genome Sequencing Center for Infectious Disease"/>
            <person name="Wu L."/>
            <person name="Ma J."/>
        </authorList>
    </citation>
    <scope>NUCLEOTIDE SEQUENCE [LARGE SCALE GENOMIC DNA]</scope>
    <source>
        <strain evidence="4 5">LMG 29247</strain>
    </source>
</reference>
<evidence type="ECO:0000259" key="2">
    <source>
        <dbReference type="Pfam" id="PF01345"/>
    </source>
</evidence>
<dbReference type="AlphaFoldDB" id="A0ABD5SXL8"/>
<feature type="compositionally biased region" description="Polar residues" evidence="1">
    <location>
        <begin position="96"/>
        <end position="105"/>
    </location>
</feature>
<dbReference type="InterPro" id="IPR013783">
    <property type="entry name" value="Ig-like_fold"/>
</dbReference>
<dbReference type="InterPro" id="IPR002881">
    <property type="entry name" value="DUF58"/>
</dbReference>
<dbReference type="InterPro" id="IPR055693">
    <property type="entry name" value="DUF7269"/>
</dbReference>
<feature type="domain" description="DUF58" evidence="3">
    <location>
        <begin position="386"/>
        <end position="420"/>
    </location>
</feature>
<accession>A0ABD5SXL8</accession>
<dbReference type="EMBL" id="JBHSWV010000799">
    <property type="protein sequence ID" value="MFC6769674.1"/>
    <property type="molecule type" value="Genomic_DNA"/>
</dbReference>
<organism evidence="4 5">
    <name type="scientific">Natrinema soli</name>
    <dbReference type="NCBI Taxonomy" id="1930624"/>
    <lineage>
        <taxon>Archaea</taxon>
        <taxon>Methanobacteriati</taxon>
        <taxon>Methanobacteriota</taxon>
        <taxon>Stenosarchaea group</taxon>
        <taxon>Halobacteria</taxon>
        <taxon>Halobacteriales</taxon>
        <taxon>Natrialbaceae</taxon>
        <taxon>Natrinema</taxon>
    </lineage>
</organism>
<feature type="compositionally biased region" description="Acidic residues" evidence="1">
    <location>
        <begin position="106"/>
        <end position="135"/>
    </location>
</feature>
<feature type="non-terminal residue" evidence="4">
    <location>
        <position position="1"/>
    </location>
</feature>
<evidence type="ECO:0000313" key="5">
    <source>
        <dbReference type="Proteomes" id="UP001596383"/>
    </source>
</evidence>
<name>A0ABD5SXL8_9EURY</name>
<dbReference type="RefSeq" id="WP_273742293.1">
    <property type="nucleotide sequence ID" value="NZ_JAQIVI010000799.1"/>
</dbReference>
<proteinExistence type="predicted"/>
<dbReference type="Gene3D" id="2.60.40.10">
    <property type="entry name" value="Immunoglobulins"/>
    <property type="match status" value="1"/>
</dbReference>
<feature type="region of interest" description="Disordered" evidence="1">
    <location>
        <begin position="60"/>
        <end position="191"/>
    </location>
</feature>
<protein>
    <submittedName>
        <fullName evidence="4">DUF58 domain-containing protein</fullName>
    </submittedName>
</protein>